<dbReference type="EMBL" id="LGST01000020">
    <property type="protein sequence ID" value="KND99961.1"/>
    <property type="molecule type" value="Genomic_DNA"/>
</dbReference>
<sequence length="103" mass="11855">MLYWKEKKKLRLFRGKIIKADSFFRIQLIRVKSLASLSLRFGPQFAIFSSSLSASLLLFPPQGLSLRLAPSHISQPHPLRDKIQRMYNPKEATECANYAAFKT</sequence>
<comment type="caution">
    <text evidence="1">The sequence shown here is derived from an EMBL/GenBank/DDBJ whole genome shotgun (WGS) entry which is preliminary data.</text>
</comment>
<accession>A0A0L0P0R1</accession>
<proteinExistence type="predicted"/>
<name>A0A0L0P0R1_CANAR</name>
<dbReference type="Proteomes" id="UP000037122">
    <property type="component" value="Unassembled WGS sequence"/>
</dbReference>
<organism evidence="1 2">
    <name type="scientific">Candidozyma auris</name>
    <name type="common">Yeast</name>
    <name type="synonym">Candida auris</name>
    <dbReference type="NCBI Taxonomy" id="498019"/>
    <lineage>
        <taxon>Eukaryota</taxon>
        <taxon>Fungi</taxon>
        <taxon>Dikarya</taxon>
        <taxon>Ascomycota</taxon>
        <taxon>Saccharomycotina</taxon>
        <taxon>Pichiomycetes</taxon>
        <taxon>Metschnikowiaceae</taxon>
        <taxon>Candidozyma</taxon>
    </lineage>
</organism>
<dbReference type="AlphaFoldDB" id="A0A0L0P0R1"/>
<dbReference type="VEuPathDB" id="FungiDB:QG37_02898"/>
<reference evidence="2" key="1">
    <citation type="journal article" date="2015" name="BMC Genomics">
        <title>Draft genome of a commonly misdiagnosed multidrug resistant pathogen Candida auris.</title>
        <authorList>
            <person name="Chatterjee S."/>
            <person name="Alampalli S.V."/>
            <person name="Nageshan R.K."/>
            <person name="Chettiar S.T."/>
            <person name="Joshi S."/>
            <person name="Tatu U.S."/>
        </authorList>
    </citation>
    <scope>NUCLEOTIDE SEQUENCE [LARGE SCALE GENOMIC DNA]</scope>
    <source>
        <strain evidence="2">6684</strain>
    </source>
</reference>
<evidence type="ECO:0000313" key="1">
    <source>
        <dbReference type="EMBL" id="KND99961.1"/>
    </source>
</evidence>
<protein>
    <submittedName>
        <fullName evidence="1">Uncharacterized protein</fullName>
    </submittedName>
</protein>
<evidence type="ECO:0000313" key="2">
    <source>
        <dbReference type="Proteomes" id="UP000037122"/>
    </source>
</evidence>
<gene>
    <name evidence="1" type="ORF">QG37_02898</name>
</gene>